<proteinExistence type="predicted"/>
<dbReference type="Pfam" id="PF00651">
    <property type="entry name" value="BTB"/>
    <property type="match status" value="1"/>
</dbReference>
<name>A0AAD6CA86_9EURO</name>
<dbReference type="SUPFAM" id="SSF54695">
    <property type="entry name" value="POZ domain"/>
    <property type="match status" value="1"/>
</dbReference>
<feature type="region of interest" description="Disordered" evidence="1">
    <location>
        <begin position="163"/>
        <end position="187"/>
    </location>
</feature>
<keyword evidence="4" id="KW-1185">Reference proteome</keyword>
<dbReference type="InterPro" id="IPR000210">
    <property type="entry name" value="BTB/POZ_dom"/>
</dbReference>
<organism evidence="3 4">
    <name type="scientific">Penicillium daleae</name>
    <dbReference type="NCBI Taxonomy" id="63821"/>
    <lineage>
        <taxon>Eukaryota</taxon>
        <taxon>Fungi</taxon>
        <taxon>Dikarya</taxon>
        <taxon>Ascomycota</taxon>
        <taxon>Pezizomycotina</taxon>
        <taxon>Eurotiomycetes</taxon>
        <taxon>Eurotiomycetidae</taxon>
        <taxon>Eurotiales</taxon>
        <taxon>Aspergillaceae</taxon>
        <taxon>Penicillium</taxon>
    </lineage>
</organism>
<reference evidence="3" key="2">
    <citation type="journal article" date="2023" name="IMA Fungus">
        <title>Comparative genomic study of the Penicillium genus elucidates a diverse pangenome and 15 lateral gene transfer events.</title>
        <authorList>
            <person name="Petersen C."/>
            <person name="Sorensen T."/>
            <person name="Nielsen M.R."/>
            <person name="Sondergaard T.E."/>
            <person name="Sorensen J.L."/>
            <person name="Fitzpatrick D.A."/>
            <person name="Frisvad J.C."/>
            <person name="Nielsen K.L."/>
        </authorList>
    </citation>
    <scope>NUCLEOTIDE SEQUENCE</scope>
    <source>
        <strain evidence="3">IBT 16125</strain>
    </source>
</reference>
<reference evidence="3" key="1">
    <citation type="submission" date="2022-12" db="EMBL/GenBank/DDBJ databases">
        <authorList>
            <person name="Petersen C."/>
        </authorList>
    </citation>
    <scope>NUCLEOTIDE SEQUENCE</scope>
    <source>
        <strain evidence="3">IBT 16125</strain>
    </source>
</reference>
<dbReference type="Proteomes" id="UP001213681">
    <property type="component" value="Unassembled WGS sequence"/>
</dbReference>
<accession>A0AAD6CA86</accession>
<protein>
    <recommendedName>
        <fullName evidence="2">BTB domain-containing protein</fullName>
    </recommendedName>
</protein>
<evidence type="ECO:0000259" key="2">
    <source>
        <dbReference type="Pfam" id="PF00651"/>
    </source>
</evidence>
<dbReference type="Gene3D" id="3.30.710.10">
    <property type="entry name" value="Potassium Channel Kv1.1, Chain A"/>
    <property type="match status" value="1"/>
</dbReference>
<feature type="compositionally biased region" description="Polar residues" evidence="1">
    <location>
        <begin position="175"/>
        <end position="187"/>
    </location>
</feature>
<feature type="domain" description="BTB" evidence="2">
    <location>
        <begin position="36"/>
        <end position="126"/>
    </location>
</feature>
<dbReference type="AlphaFoldDB" id="A0AAD6CA86"/>
<dbReference type="EMBL" id="JAPVEA010000004">
    <property type="protein sequence ID" value="KAJ5455741.1"/>
    <property type="molecule type" value="Genomic_DNA"/>
</dbReference>
<evidence type="ECO:0000256" key="1">
    <source>
        <dbReference type="SAM" id="MobiDB-lite"/>
    </source>
</evidence>
<dbReference type="RefSeq" id="XP_056768114.1">
    <property type="nucleotide sequence ID" value="XM_056907387.1"/>
</dbReference>
<dbReference type="GeneID" id="81597630"/>
<evidence type="ECO:0000313" key="4">
    <source>
        <dbReference type="Proteomes" id="UP001213681"/>
    </source>
</evidence>
<comment type="caution">
    <text evidence="3">The sequence shown here is derived from an EMBL/GenBank/DDBJ whole genome shotgun (WGS) entry which is preliminary data.</text>
</comment>
<sequence>MEIIDPNGDLTLVLVNEKDDDVDPWTMPKIAPDSKKTQFKVSSKHLTLSSPYFLTRLGQNWFEGQELAQNGVVEIEVDGFNRRALHIILDILHLRNAQVPRNVDGKLLIHLAKIADYFQCQQSIQMFVQIWFDSGQWRESYSEKSPEFMFLCNVFKMGESSKTASRVPGRKQRADSTPETFLSQSLF</sequence>
<gene>
    <name evidence="3" type="ORF">N7458_004005</name>
</gene>
<evidence type="ECO:0000313" key="3">
    <source>
        <dbReference type="EMBL" id="KAJ5455741.1"/>
    </source>
</evidence>
<dbReference type="InterPro" id="IPR011333">
    <property type="entry name" value="SKP1/BTB/POZ_sf"/>
</dbReference>